<evidence type="ECO:0000313" key="2">
    <source>
        <dbReference type="EMBL" id="ELR71099.1"/>
    </source>
</evidence>
<dbReference type="STRING" id="1237149.C900_03063"/>
<dbReference type="PATRIC" id="fig|1237149.3.peg.2820"/>
<feature type="domain" description="PhnB-like" evidence="1">
    <location>
        <begin position="5"/>
        <end position="114"/>
    </location>
</feature>
<name>L8JU69_9BACT</name>
<dbReference type="GO" id="GO:0008168">
    <property type="term" value="F:methyltransferase activity"/>
    <property type="evidence" value="ECO:0007669"/>
    <property type="project" value="UniProtKB-KW"/>
</dbReference>
<dbReference type="RefSeq" id="WP_009580402.1">
    <property type="nucleotide sequence ID" value="NZ_AMZN01000045.1"/>
</dbReference>
<dbReference type="GO" id="GO:0032259">
    <property type="term" value="P:methylation"/>
    <property type="evidence" value="ECO:0007669"/>
    <property type="project" value="UniProtKB-KW"/>
</dbReference>
<comment type="caution">
    <text evidence="2">The sequence shown here is derived from an EMBL/GenBank/DDBJ whole genome shotgun (WGS) entry which is preliminary data.</text>
</comment>
<dbReference type="SUPFAM" id="SSF54593">
    <property type="entry name" value="Glyoxalase/Bleomycin resistance protein/Dihydroxybiphenyl dioxygenase"/>
    <property type="match status" value="2"/>
</dbReference>
<dbReference type="CDD" id="cd06588">
    <property type="entry name" value="PhnB_like"/>
    <property type="match status" value="2"/>
</dbReference>
<dbReference type="eggNOG" id="COG3865">
    <property type="taxonomic scope" value="Bacteria"/>
</dbReference>
<protein>
    <submittedName>
        <fullName evidence="2">3-demethylubiquinone-9 3-methyltransferase</fullName>
    </submittedName>
</protein>
<dbReference type="Gene3D" id="3.10.180.10">
    <property type="entry name" value="2,3-Dihydroxybiphenyl 1,2-Dioxygenase, domain 1"/>
    <property type="match status" value="1"/>
</dbReference>
<reference evidence="2 3" key="1">
    <citation type="submission" date="2012-12" db="EMBL/GenBank/DDBJ databases">
        <title>Genome assembly of Fulvivirga imtechensis AK7.</title>
        <authorList>
            <person name="Nupur N."/>
            <person name="Khatri I."/>
            <person name="Kumar R."/>
            <person name="Subramanian S."/>
            <person name="Pinnaka A."/>
        </authorList>
    </citation>
    <scope>NUCLEOTIDE SEQUENCE [LARGE SCALE GENOMIC DNA]</scope>
    <source>
        <strain evidence="2 3">AK7</strain>
    </source>
</reference>
<dbReference type="OrthoDB" id="9806473at2"/>
<evidence type="ECO:0000313" key="3">
    <source>
        <dbReference type="Proteomes" id="UP000011135"/>
    </source>
</evidence>
<dbReference type="Proteomes" id="UP000011135">
    <property type="component" value="Unassembled WGS sequence"/>
</dbReference>
<keyword evidence="3" id="KW-1185">Reference proteome</keyword>
<dbReference type="PANTHER" id="PTHR33990">
    <property type="entry name" value="PROTEIN YJDN-RELATED"/>
    <property type="match status" value="1"/>
</dbReference>
<dbReference type="InterPro" id="IPR028973">
    <property type="entry name" value="PhnB-like"/>
</dbReference>
<dbReference type="InterPro" id="IPR029068">
    <property type="entry name" value="Glyas_Bleomycin-R_OHBP_Dase"/>
</dbReference>
<evidence type="ECO:0000259" key="1">
    <source>
        <dbReference type="Pfam" id="PF06983"/>
    </source>
</evidence>
<accession>L8JU69</accession>
<gene>
    <name evidence="2" type="ORF">C900_03063</name>
</gene>
<dbReference type="Pfam" id="PF06983">
    <property type="entry name" value="3-dmu-9_3-mt"/>
    <property type="match status" value="2"/>
</dbReference>
<dbReference type="EMBL" id="AMZN01000045">
    <property type="protein sequence ID" value="ELR71099.1"/>
    <property type="molecule type" value="Genomic_DNA"/>
</dbReference>
<feature type="domain" description="PhnB-like" evidence="1">
    <location>
        <begin position="122"/>
        <end position="242"/>
    </location>
</feature>
<sequence>MKNLIYPCLWFDGNASEAASFYCATFRNSKVVSDTPIVVNFEMKGQKFMALNGGTQFKPNPSISFMVACETADEIEGAWEKLTEGGKVLMPLDKYDWSEKYGWVQDRFGVSWQLSLGNTVDQKFIPSLMFTQDKAGKAEEAIHFYTSVFDNASVDHLYKYTAEDQDTEGMVKHAQFTLRKQPFTAMDSSLSHQFSFSEGVSLVVECKDQQEIDHYWNKLTEEGEESMCGWLKDKYGVSWQIIPAVLEHYMNDQKKAQKVTEAFLKMRKFDIEQLEEAYERG</sequence>
<keyword evidence="2" id="KW-0830">Ubiquinone</keyword>
<keyword evidence="2" id="KW-0489">Methyltransferase</keyword>
<dbReference type="Gene3D" id="3.30.720.100">
    <property type="match status" value="1"/>
</dbReference>
<dbReference type="Gene3D" id="3.30.720.110">
    <property type="match status" value="1"/>
</dbReference>
<organism evidence="2 3">
    <name type="scientific">Fulvivirga imtechensis AK7</name>
    <dbReference type="NCBI Taxonomy" id="1237149"/>
    <lineage>
        <taxon>Bacteria</taxon>
        <taxon>Pseudomonadati</taxon>
        <taxon>Bacteroidota</taxon>
        <taxon>Cytophagia</taxon>
        <taxon>Cytophagales</taxon>
        <taxon>Fulvivirgaceae</taxon>
        <taxon>Fulvivirga</taxon>
    </lineage>
</organism>
<proteinExistence type="predicted"/>
<dbReference type="AlphaFoldDB" id="L8JU69"/>
<keyword evidence="2" id="KW-0808">Transferase</keyword>